<comment type="caution">
    <text evidence="2">The sequence shown here is derived from an EMBL/GenBank/DDBJ whole genome shotgun (WGS) entry which is preliminary data.</text>
</comment>
<evidence type="ECO:0000256" key="1">
    <source>
        <dbReference type="SAM" id="MobiDB-lite"/>
    </source>
</evidence>
<sequence>MDGLLRAPAHPDRAGDRIWRRGARWWTSPTARATPNAPGCPAMAKRRAPLTTLLAAARQRAWRAAEEGKDLLDQSGHEQELRVMRDREERK</sequence>
<proteinExistence type="predicted"/>
<organism evidence="2 3">
    <name type="scientific">Parasphingopyxis lamellibrachiae</name>
    <dbReference type="NCBI Taxonomy" id="680125"/>
    <lineage>
        <taxon>Bacteria</taxon>
        <taxon>Pseudomonadati</taxon>
        <taxon>Pseudomonadota</taxon>
        <taxon>Alphaproteobacteria</taxon>
        <taxon>Sphingomonadales</taxon>
        <taxon>Sphingomonadaceae</taxon>
        <taxon>Parasphingopyxis</taxon>
    </lineage>
</organism>
<gene>
    <name evidence="2" type="ORF">DFR46_1626</name>
</gene>
<dbReference type="Proteomes" id="UP000256310">
    <property type="component" value="Unassembled WGS sequence"/>
</dbReference>
<keyword evidence="3" id="KW-1185">Reference proteome</keyword>
<name>A0A3D9FFK2_9SPHN</name>
<evidence type="ECO:0000313" key="2">
    <source>
        <dbReference type="EMBL" id="RED16600.1"/>
    </source>
</evidence>
<reference evidence="2 3" key="1">
    <citation type="submission" date="2018-07" db="EMBL/GenBank/DDBJ databases">
        <title>Genomic Encyclopedia of Type Strains, Phase IV (KMG-IV): sequencing the most valuable type-strain genomes for metagenomic binning, comparative biology and taxonomic classification.</title>
        <authorList>
            <person name="Goeker M."/>
        </authorList>
    </citation>
    <scope>NUCLEOTIDE SEQUENCE [LARGE SCALE GENOMIC DNA]</scope>
    <source>
        <strain evidence="2 3">DSM 26725</strain>
    </source>
</reference>
<feature type="region of interest" description="Disordered" evidence="1">
    <location>
        <begin position="68"/>
        <end position="91"/>
    </location>
</feature>
<accession>A0A3D9FFK2</accession>
<protein>
    <submittedName>
        <fullName evidence="2">Uncharacterized protein</fullName>
    </submittedName>
</protein>
<evidence type="ECO:0000313" key="3">
    <source>
        <dbReference type="Proteomes" id="UP000256310"/>
    </source>
</evidence>
<dbReference type="AlphaFoldDB" id="A0A3D9FFK2"/>
<dbReference type="EMBL" id="QRDP01000004">
    <property type="protein sequence ID" value="RED16600.1"/>
    <property type="molecule type" value="Genomic_DNA"/>
</dbReference>